<keyword evidence="4" id="KW-1133">Transmembrane helix</keyword>
<dbReference type="AlphaFoldDB" id="A0A7W3XTB5"/>
<keyword evidence="2" id="KW-0808">Transferase</keyword>
<feature type="transmembrane region" description="Helical" evidence="4">
    <location>
        <begin position="6"/>
        <end position="26"/>
    </location>
</feature>
<keyword evidence="3" id="KW-0949">S-adenosyl-L-methionine</keyword>
<proteinExistence type="predicted"/>
<keyword evidence="6" id="KW-1185">Reference proteome</keyword>
<sequence>MGITLYGLIIGLIILLVFVAMVSIVYRSLRNGISPMPSSGAVRRAVAAEINSLNRVRTIVEAGSGWGTLAFTITRQGRKVRRDIEPKIIGLENSMVPLLFSQLMSVMLAEEMVTFVRRDIYRFSYRDADVVVCYLFPRAMQSLSMIFQEQLSIGTRIISICFALPGWVPEKVIVCEDMYHTRIYVYSASIVG</sequence>
<evidence type="ECO:0000313" key="6">
    <source>
        <dbReference type="Proteomes" id="UP000567067"/>
    </source>
</evidence>
<dbReference type="GO" id="GO:0016279">
    <property type="term" value="F:protein-lysine N-methyltransferase activity"/>
    <property type="evidence" value="ECO:0007669"/>
    <property type="project" value="InterPro"/>
</dbReference>
<accession>A0A7W3XTB5</accession>
<dbReference type="Gene3D" id="3.40.50.150">
    <property type="entry name" value="Vaccinia Virus protein VP39"/>
    <property type="match status" value="1"/>
</dbReference>
<evidence type="ECO:0000256" key="1">
    <source>
        <dbReference type="ARBA" id="ARBA00022603"/>
    </source>
</evidence>
<evidence type="ECO:0000256" key="2">
    <source>
        <dbReference type="ARBA" id="ARBA00022679"/>
    </source>
</evidence>
<dbReference type="EMBL" id="JACJIP010000030">
    <property type="protein sequence ID" value="MBA9087409.1"/>
    <property type="molecule type" value="Genomic_DNA"/>
</dbReference>
<keyword evidence="4" id="KW-0812">Transmembrane</keyword>
<dbReference type="SUPFAM" id="SSF53335">
    <property type="entry name" value="S-adenosyl-L-methionine-dependent methyltransferases"/>
    <property type="match status" value="1"/>
</dbReference>
<evidence type="ECO:0000256" key="3">
    <source>
        <dbReference type="ARBA" id="ARBA00022691"/>
    </source>
</evidence>
<dbReference type="InterPro" id="IPR029063">
    <property type="entry name" value="SAM-dependent_MTases_sf"/>
</dbReference>
<dbReference type="InterPro" id="IPR026170">
    <property type="entry name" value="FAM173A/B"/>
</dbReference>
<keyword evidence="1" id="KW-0489">Methyltransferase</keyword>
<dbReference type="RefSeq" id="WP_182538259.1">
    <property type="nucleotide sequence ID" value="NZ_JACJIP010000030.1"/>
</dbReference>
<dbReference type="GO" id="GO:0032259">
    <property type="term" value="P:methylation"/>
    <property type="evidence" value="ECO:0007669"/>
    <property type="project" value="UniProtKB-KW"/>
</dbReference>
<gene>
    <name evidence="5" type="ORF">FHR92_003894</name>
</gene>
<dbReference type="Proteomes" id="UP000567067">
    <property type="component" value="Unassembled WGS sequence"/>
</dbReference>
<evidence type="ECO:0000256" key="4">
    <source>
        <dbReference type="SAM" id="Phobius"/>
    </source>
</evidence>
<dbReference type="PANTHER" id="PTHR13610">
    <property type="entry name" value="METHYLTRANSFERASE DOMAIN-CONTAINING PROTEIN"/>
    <property type="match status" value="1"/>
</dbReference>
<name>A0A7W3XTB5_9BACL</name>
<evidence type="ECO:0008006" key="7">
    <source>
        <dbReference type="Google" id="ProtNLM"/>
    </source>
</evidence>
<organism evidence="5 6">
    <name type="scientific">Fontibacillus solani</name>
    <dbReference type="NCBI Taxonomy" id="1572857"/>
    <lineage>
        <taxon>Bacteria</taxon>
        <taxon>Bacillati</taxon>
        <taxon>Bacillota</taxon>
        <taxon>Bacilli</taxon>
        <taxon>Bacillales</taxon>
        <taxon>Paenibacillaceae</taxon>
        <taxon>Fontibacillus</taxon>
    </lineage>
</organism>
<keyword evidence="4" id="KW-0472">Membrane</keyword>
<evidence type="ECO:0000313" key="5">
    <source>
        <dbReference type="EMBL" id="MBA9087409.1"/>
    </source>
</evidence>
<comment type="caution">
    <text evidence="5">The sequence shown here is derived from an EMBL/GenBank/DDBJ whole genome shotgun (WGS) entry which is preliminary data.</text>
</comment>
<reference evidence="5 6" key="1">
    <citation type="submission" date="2020-08" db="EMBL/GenBank/DDBJ databases">
        <title>Genomic Encyclopedia of Type Strains, Phase III (KMG-III): the genomes of soil and plant-associated and newly described type strains.</title>
        <authorList>
            <person name="Whitman W."/>
        </authorList>
    </citation>
    <scope>NUCLEOTIDE SEQUENCE [LARGE SCALE GENOMIC DNA]</scope>
    <source>
        <strain evidence="5 6">CECT 8693</strain>
    </source>
</reference>
<dbReference type="PANTHER" id="PTHR13610:SF11">
    <property type="entry name" value="METHYLTRANSFERASE DOMAIN-CONTAINING PROTEIN"/>
    <property type="match status" value="1"/>
</dbReference>
<protein>
    <recommendedName>
        <fullName evidence="7">SAM-dependent methyltransferase</fullName>
    </recommendedName>
</protein>